<sequence length="82" mass="9608">MGVCVCVYVCGIHQQHYCAALSSFTHTCIHTHSQTYTLICRCIVVIERGKMGLYGTIDRFPYEDLWYHRLNAREKDWLIELP</sequence>
<evidence type="ECO:0000313" key="2">
    <source>
        <dbReference type="Proteomes" id="UP000024404"/>
    </source>
</evidence>
<accession>A0A8R1XP02</accession>
<reference evidence="1" key="2">
    <citation type="submission" date="2022-06" db="UniProtKB">
        <authorList>
            <consortium name="EnsemblMetazoa"/>
        </authorList>
    </citation>
    <scope>IDENTIFICATION</scope>
</reference>
<dbReference type="EMBL" id="CMVM020000346">
    <property type="status" value="NOT_ANNOTATED_CDS"/>
    <property type="molecule type" value="Genomic_DNA"/>
</dbReference>
<keyword evidence="2" id="KW-1185">Reference proteome</keyword>
<evidence type="ECO:0000313" key="1">
    <source>
        <dbReference type="EnsemblMetazoa" id="OVOC11045.1"/>
    </source>
</evidence>
<dbReference type="AlphaFoldDB" id="A0A8R1XP02"/>
<reference evidence="2" key="1">
    <citation type="submission" date="2013-10" db="EMBL/GenBank/DDBJ databases">
        <title>Genome sequencing of Onchocerca volvulus.</title>
        <authorList>
            <person name="Cotton J."/>
            <person name="Tsai J."/>
            <person name="Stanley E."/>
            <person name="Tracey A."/>
            <person name="Holroyd N."/>
            <person name="Lustigman S."/>
            <person name="Berriman M."/>
        </authorList>
    </citation>
    <scope>NUCLEOTIDE SEQUENCE</scope>
</reference>
<protein>
    <submittedName>
        <fullName evidence="1">Uncharacterized protein</fullName>
    </submittedName>
</protein>
<dbReference type="Proteomes" id="UP000024404">
    <property type="component" value="Unassembled WGS sequence"/>
</dbReference>
<organism evidence="1 2">
    <name type="scientific">Onchocerca volvulus</name>
    <dbReference type="NCBI Taxonomy" id="6282"/>
    <lineage>
        <taxon>Eukaryota</taxon>
        <taxon>Metazoa</taxon>
        <taxon>Ecdysozoa</taxon>
        <taxon>Nematoda</taxon>
        <taxon>Chromadorea</taxon>
        <taxon>Rhabditida</taxon>
        <taxon>Spirurina</taxon>
        <taxon>Spiruromorpha</taxon>
        <taxon>Filarioidea</taxon>
        <taxon>Onchocercidae</taxon>
        <taxon>Onchocerca</taxon>
    </lineage>
</organism>
<dbReference type="EnsemblMetazoa" id="OVOC11045.1">
    <property type="protein sequence ID" value="OVOC11045.1"/>
    <property type="gene ID" value="WBGene00247854"/>
</dbReference>
<name>A0A8R1XP02_ONCVO</name>
<proteinExistence type="predicted"/>